<proteinExistence type="predicted"/>
<protein>
    <submittedName>
        <fullName evidence="2">Uncharacterized protein</fullName>
    </submittedName>
</protein>
<feature type="compositionally biased region" description="Basic and acidic residues" evidence="1">
    <location>
        <begin position="78"/>
        <end position="97"/>
    </location>
</feature>
<dbReference type="Ensembl" id="ENSCRFT00000002840.1">
    <property type="protein sequence ID" value="ENSCRFP00000002724.1"/>
    <property type="gene ID" value="ENSCRFG00000002240.1"/>
</dbReference>
<name>A0A8C3NZC0_9PASS</name>
<reference evidence="2" key="2">
    <citation type="submission" date="2025-09" db="UniProtKB">
        <authorList>
            <consortium name="Ensembl"/>
        </authorList>
    </citation>
    <scope>IDENTIFICATION</scope>
</reference>
<organism evidence="2 3">
    <name type="scientific">Cyanoderma ruficeps</name>
    <name type="common">rufous-capped babbler</name>
    <dbReference type="NCBI Taxonomy" id="181631"/>
    <lineage>
        <taxon>Eukaryota</taxon>
        <taxon>Metazoa</taxon>
        <taxon>Chordata</taxon>
        <taxon>Craniata</taxon>
        <taxon>Vertebrata</taxon>
        <taxon>Euteleostomi</taxon>
        <taxon>Archelosauria</taxon>
        <taxon>Archosauria</taxon>
        <taxon>Dinosauria</taxon>
        <taxon>Saurischia</taxon>
        <taxon>Theropoda</taxon>
        <taxon>Coelurosauria</taxon>
        <taxon>Aves</taxon>
        <taxon>Neognathae</taxon>
        <taxon>Neoaves</taxon>
        <taxon>Telluraves</taxon>
        <taxon>Australaves</taxon>
        <taxon>Passeriformes</taxon>
        <taxon>Sylvioidea</taxon>
        <taxon>Timaliidae</taxon>
        <taxon>Cyanoderma</taxon>
    </lineage>
</organism>
<dbReference type="Proteomes" id="UP000694396">
    <property type="component" value="Unplaced"/>
</dbReference>
<keyword evidence="3" id="KW-1185">Reference proteome</keyword>
<evidence type="ECO:0000313" key="2">
    <source>
        <dbReference type="Ensembl" id="ENSCRFP00000002724.1"/>
    </source>
</evidence>
<reference evidence="2" key="1">
    <citation type="submission" date="2025-08" db="UniProtKB">
        <authorList>
            <consortium name="Ensembl"/>
        </authorList>
    </citation>
    <scope>IDENTIFICATION</scope>
</reference>
<dbReference type="AlphaFoldDB" id="A0A8C3NZC0"/>
<evidence type="ECO:0000256" key="1">
    <source>
        <dbReference type="SAM" id="MobiDB-lite"/>
    </source>
</evidence>
<feature type="compositionally biased region" description="Basic and acidic residues" evidence="1">
    <location>
        <begin position="104"/>
        <end position="114"/>
    </location>
</feature>
<accession>A0A8C3NZC0</accession>
<sequence>SPGSLGWGCGNRSQYPAPTTSFPSCRCFIPKIPHSRSPLPKAAFLNLGSRIGSRHSQEEQIPEIPAGRGHPSWIRGWDGPDRCGNIREKGLRGDRSSRKSIQGLEKRRETGRGI</sequence>
<feature type="region of interest" description="Disordered" evidence="1">
    <location>
        <begin position="53"/>
        <end position="114"/>
    </location>
</feature>
<evidence type="ECO:0000313" key="3">
    <source>
        <dbReference type="Proteomes" id="UP000694396"/>
    </source>
</evidence>